<evidence type="ECO:0000313" key="3">
    <source>
        <dbReference type="EMBL" id="RYO89564.1"/>
    </source>
</evidence>
<dbReference type="SUPFAM" id="SSF52540">
    <property type="entry name" value="P-loop containing nucleoside triphosphate hydrolases"/>
    <property type="match status" value="1"/>
</dbReference>
<dbReference type="Pfam" id="PF00004">
    <property type="entry name" value="AAA"/>
    <property type="match status" value="1"/>
</dbReference>
<dbReference type="InterPro" id="IPR027417">
    <property type="entry name" value="P-loop_NTPase"/>
</dbReference>
<feature type="domain" description="ATPase AAA-type core" evidence="2">
    <location>
        <begin position="54"/>
        <end position="110"/>
    </location>
</feature>
<dbReference type="Proteomes" id="UP000293360">
    <property type="component" value="Unassembled WGS sequence"/>
</dbReference>
<keyword evidence="4" id="KW-1185">Reference proteome</keyword>
<dbReference type="InterPro" id="IPR050747">
    <property type="entry name" value="Mitochondrial_chaperone_BCS1"/>
</dbReference>
<comment type="caution">
    <text evidence="3">The sequence shown here is derived from an EMBL/GenBank/DDBJ whole genome shotgun (WGS) entry which is preliminary data.</text>
</comment>
<name>A0A4Q4SX88_9PEZI</name>
<dbReference type="EMBL" id="QJNU01000689">
    <property type="protein sequence ID" value="RYO89564.1"/>
    <property type="molecule type" value="Genomic_DNA"/>
</dbReference>
<evidence type="ECO:0000313" key="4">
    <source>
        <dbReference type="Proteomes" id="UP000293360"/>
    </source>
</evidence>
<dbReference type="InterPro" id="IPR003959">
    <property type="entry name" value="ATPase_AAA_core"/>
</dbReference>
<dbReference type="PANTHER" id="PTHR23070">
    <property type="entry name" value="BCS1 AAA-TYPE ATPASE"/>
    <property type="match status" value="1"/>
</dbReference>
<protein>
    <recommendedName>
        <fullName evidence="2">ATPase AAA-type core domain-containing protein</fullName>
    </recommendedName>
</protein>
<organism evidence="3 4">
    <name type="scientific">Monosporascus ibericus</name>
    <dbReference type="NCBI Taxonomy" id="155417"/>
    <lineage>
        <taxon>Eukaryota</taxon>
        <taxon>Fungi</taxon>
        <taxon>Dikarya</taxon>
        <taxon>Ascomycota</taxon>
        <taxon>Pezizomycotina</taxon>
        <taxon>Sordariomycetes</taxon>
        <taxon>Xylariomycetidae</taxon>
        <taxon>Xylariales</taxon>
        <taxon>Xylariales incertae sedis</taxon>
        <taxon>Monosporascus</taxon>
    </lineage>
</organism>
<dbReference type="GO" id="GO:0005524">
    <property type="term" value="F:ATP binding"/>
    <property type="evidence" value="ECO:0007669"/>
    <property type="project" value="InterPro"/>
</dbReference>
<proteinExistence type="predicted"/>
<dbReference type="STRING" id="155417.A0A4Q4SX88"/>
<sequence length="196" mass="21606">MDIYVVSIPNTDDQMLNGLFAALPDRRVVLLEGIDAGGATCSRDSGPEDSDDDMGTRSRKGGVTLPGLLNALDGVASQEDRILTMATNHPKNLDHALIRPDRVDLKVEFQLANRATAKEIYRSMFGQLESDIDGNVERRVDAFAAKVPDSKFSRAENMAYLLRHWHSPAAAIEHCGQWVDDLLWEKKAKKESASLG</sequence>
<accession>A0A4Q4SX88</accession>
<dbReference type="AlphaFoldDB" id="A0A4Q4SX88"/>
<evidence type="ECO:0000256" key="1">
    <source>
        <dbReference type="SAM" id="MobiDB-lite"/>
    </source>
</evidence>
<dbReference type="Gene3D" id="3.40.50.300">
    <property type="entry name" value="P-loop containing nucleotide triphosphate hydrolases"/>
    <property type="match status" value="1"/>
</dbReference>
<dbReference type="GO" id="GO:0016887">
    <property type="term" value="F:ATP hydrolysis activity"/>
    <property type="evidence" value="ECO:0007669"/>
    <property type="project" value="InterPro"/>
</dbReference>
<reference evidence="3 4" key="1">
    <citation type="submission" date="2018-06" db="EMBL/GenBank/DDBJ databases">
        <title>Complete Genomes of Monosporascus.</title>
        <authorList>
            <person name="Robinson A.J."/>
            <person name="Natvig D.O."/>
        </authorList>
    </citation>
    <scope>NUCLEOTIDE SEQUENCE [LARGE SCALE GENOMIC DNA]</scope>
    <source>
        <strain evidence="3 4">CBS 110550</strain>
    </source>
</reference>
<feature type="region of interest" description="Disordered" evidence="1">
    <location>
        <begin position="39"/>
        <end position="61"/>
    </location>
</feature>
<dbReference type="OrthoDB" id="4776163at2759"/>
<evidence type="ECO:0000259" key="2">
    <source>
        <dbReference type="Pfam" id="PF00004"/>
    </source>
</evidence>
<gene>
    <name evidence="3" type="ORF">DL764_008553</name>
</gene>